<dbReference type="WBParaSite" id="BXY_1484200.1">
    <property type="protein sequence ID" value="BXY_1484200.1"/>
    <property type="gene ID" value="BXY_1484200"/>
</dbReference>
<proteinExistence type="predicted"/>
<sequence>MDHEKTFGRCFGIFSLRIGFTLLPPRKWLLQHSSSFQKDLKLAEIAVKYIKAGGECYTCHKEGQSF</sequence>
<dbReference type="Proteomes" id="UP000095284">
    <property type="component" value="Unplaced"/>
</dbReference>
<protein>
    <submittedName>
        <fullName evidence="2">Aminotran_1_2 domain-containing protein</fullName>
    </submittedName>
</protein>
<evidence type="ECO:0000313" key="1">
    <source>
        <dbReference type="Proteomes" id="UP000095284"/>
    </source>
</evidence>
<reference evidence="2" key="1">
    <citation type="submission" date="2016-11" db="UniProtKB">
        <authorList>
            <consortium name="WormBaseParasite"/>
        </authorList>
    </citation>
    <scope>IDENTIFICATION</scope>
</reference>
<name>A0A1I7SP52_BURXY</name>
<organism evidence="1 2">
    <name type="scientific">Bursaphelenchus xylophilus</name>
    <name type="common">Pinewood nematode worm</name>
    <name type="synonym">Aphelenchoides xylophilus</name>
    <dbReference type="NCBI Taxonomy" id="6326"/>
    <lineage>
        <taxon>Eukaryota</taxon>
        <taxon>Metazoa</taxon>
        <taxon>Ecdysozoa</taxon>
        <taxon>Nematoda</taxon>
        <taxon>Chromadorea</taxon>
        <taxon>Rhabditida</taxon>
        <taxon>Tylenchina</taxon>
        <taxon>Tylenchomorpha</taxon>
        <taxon>Aphelenchoidea</taxon>
        <taxon>Aphelenchoididae</taxon>
        <taxon>Bursaphelenchus</taxon>
    </lineage>
</organism>
<accession>A0A1I7SP52</accession>
<evidence type="ECO:0000313" key="2">
    <source>
        <dbReference type="WBParaSite" id="BXY_1484200.1"/>
    </source>
</evidence>
<dbReference type="AlphaFoldDB" id="A0A1I7SP52"/>